<dbReference type="AlphaFoldDB" id="A0A0F8ZRI6"/>
<proteinExistence type="predicted"/>
<protein>
    <recommendedName>
        <fullName evidence="2">SCP domain-containing protein</fullName>
    </recommendedName>
</protein>
<feature type="non-terminal residue" evidence="3">
    <location>
        <position position="1"/>
    </location>
</feature>
<evidence type="ECO:0000313" key="3">
    <source>
        <dbReference type="EMBL" id="KKK62556.1"/>
    </source>
</evidence>
<dbReference type="InterPro" id="IPR035940">
    <property type="entry name" value="CAP_sf"/>
</dbReference>
<dbReference type="Pfam" id="PF00188">
    <property type="entry name" value="CAP"/>
    <property type="match status" value="1"/>
</dbReference>
<dbReference type="PANTHER" id="PTHR31157">
    <property type="entry name" value="SCP DOMAIN-CONTAINING PROTEIN"/>
    <property type="match status" value="1"/>
</dbReference>
<dbReference type="InterPro" id="IPR014044">
    <property type="entry name" value="CAP_dom"/>
</dbReference>
<organism evidence="3">
    <name type="scientific">marine sediment metagenome</name>
    <dbReference type="NCBI Taxonomy" id="412755"/>
    <lineage>
        <taxon>unclassified sequences</taxon>
        <taxon>metagenomes</taxon>
        <taxon>ecological metagenomes</taxon>
    </lineage>
</organism>
<dbReference type="CDD" id="cd05379">
    <property type="entry name" value="CAP_bacterial"/>
    <property type="match status" value="1"/>
</dbReference>
<feature type="domain" description="SCP" evidence="2">
    <location>
        <begin position="45"/>
        <end position="161"/>
    </location>
</feature>
<dbReference type="Gene3D" id="3.40.33.10">
    <property type="entry name" value="CAP"/>
    <property type="match status" value="1"/>
</dbReference>
<evidence type="ECO:0000259" key="2">
    <source>
        <dbReference type="Pfam" id="PF00188"/>
    </source>
</evidence>
<dbReference type="PANTHER" id="PTHR31157:SF1">
    <property type="entry name" value="SCP DOMAIN-CONTAINING PROTEIN"/>
    <property type="match status" value="1"/>
</dbReference>
<dbReference type="EMBL" id="LAZR01061935">
    <property type="protein sequence ID" value="KKK62556.1"/>
    <property type="molecule type" value="Genomic_DNA"/>
</dbReference>
<comment type="caution">
    <text evidence="3">The sequence shown here is derived from an EMBL/GenBank/DDBJ whole genome shotgun (WGS) entry which is preliminary data.</text>
</comment>
<reference evidence="3" key="1">
    <citation type="journal article" date="2015" name="Nature">
        <title>Complex archaea that bridge the gap between prokaryotes and eukaryotes.</title>
        <authorList>
            <person name="Spang A."/>
            <person name="Saw J.H."/>
            <person name="Jorgensen S.L."/>
            <person name="Zaremba-Niedzwiedzka K."/>
            <person name="Martijn J."/>
            <person name="Lind A.E."/>
            <person name="van Eijk R."/>
            <person name="Schleper C."/>
            <person name="Guy L."/>
            <person name="Ettema T.J."/>
        </authorList>
    </citation>
    <scope>NUCLEOTIDE SEQUENCE</scope>
</reference>
<feature type="region of interest" description="Disordered" evidence="1">
    <location>
        <begin position="1"/>
        <end position="35"/>
    </location>
</feature>
<sequence length="166" mass="17055">PTASPTPTLPPAEAQPAPATATSPPPPSPPPSQQYADGVAAAAILTLTNDLRAQYSLPPLAANSALATAAQAYAETMATNDWFAHEGPDGSTLASRATAAGYTGSSYLAENLYRGFYADAPPSIIQAWTASPAHLAVILSEQATEIGVGCHVVGDYRWCSQVFGAR</sequence>
<name>A0A0F8ZRI6_9ZZZZ</name>
<gene>
    <name evidence="3" type="ORF">LCGC14_3003160</name>
</gene>
<feature type="compositionally biased region" description="Pro residues" evidence="1">
    <location>
        <begin position="23"/>
        <end position="32"/>
    </location>
</feature>
<accession>A0A0F8ZRI6</accession>
<evidence type="ECO:0000256" key="1">
    <source>
        <dbReference type="SAM" id="MobiDB-lite"/>
    </source>
</evidence>
<feature type="compositionally biased region" description="Low complexity" evidence="1">
    <location>
        <begin position="1"/>
        <end position="22"/>
    </location>
</feature>
<dbReference type="SUPFAM" id="SSF55797">
    <property type="entry name" value="PR-1-like"/>
    <property type="match status" value="1"/>
</dbReference>